<reference evidence="1" key="1">
    <citation type="journal article" date="2023" name="Nat. Commun.">
        <title>Diploid and tetraploid genomes of Acorus and the evolution of monocots.</title>
        <authorList>
            <person name="Ma L."/>
            <person name="Liu K.W."/>
            <person name="Li Z."/>
            <person name="Hsiao Y.Y."/>
            <person name="Qi Y."/>
            <person name="Fu T."/>
            <person name="Tang G.D."/>
            <person name="Zhang D."/>
            <person name="Sun W.H."/>
            <person name="Liu D.K."/>
            <person name="Li Y."/>
            <person name="Chen G.Z."/>
            <person name="Liu X.D."/>
            <person name="Liao X.Y."/>
            <person name="Jiang Y.T."/>
            <person name="Yu X."/>
            <person name="Hao Y."/>
            <person name="Huang J."/>
            <person name="Zhao X.W."/>
            <person name="Ke S."/>
            <person name="Chen Y.Y."/>
            <person name="Wu W.L."/>
            <person name="Hsu J.L."/>
            <person name="Lin Y.F."/>
            <person name="Huang M.D."/>
            <person name="Li C.Y."/>
            <person name="Huang L."/>
            <person name="Wang Z.W."/>
            <person name="Zhao X."/>
            <person name="Zhong W.Y."/>
            <person name="Peng D.H."/>
            <person name="Ahmad S."/>
            <person name="Lan S."/>
            <person name="Zhang J.S."/>
            <person name="Tsai W.C."/>
            <person name="Van de Peer Y."/>
            <person name="Liu Z.J."/>
        </authorList>
    </citation>
    <scope>NUCLEOTIDE SEQUENCE</scope>
    <source>
        <strain evidence="1">CP</strain>
    </source>
</reference>
<proteinExistence type="predicted"/>
<evidence type="ECO:0000313" key="2">
    <source>
        <dbReference type="Proteomes" id="UP001180020"/>
    </source>
</evidence>
<reference evidence="1" key="2">
    <citation type="submission" date="2023-06" db="EMBL/GenBank/DDBJ databases">
        <authorList>
            <person name="Ma L."/>
            <person name="Liu K.-W."/>
            <person name="Li Z."/>
            <person name="Hsiao Y.-Y."/>
            <person name="Qi Y."/>
            <person name="Fu T."/>
            <person name="Tang G."/>
            <person name="Zhang D."/>
            <person name="Sun W.-H."/>
            <person name="Liu D.-K."/>
            <person name="Li Y."/>
            <person name="Chen G.-Z."/>
            <person name="Liu X.-D."/>
            <person name="Liao X.-Y."/>
            <person name="Jiang Y.-T."/>
            <person name="Yu X."/>
            <person name="Hao Y."/>
            <person name="Huang J."/>
            <person name="Zhao X.-W."/>
            <person name="Ke S."/>
            <person name="Chen Y.-Y."/>
            <person name="Wu W.-L."/>
            <person name="Hsu J.-L."/>
            <person name="Lin Y.-F."/>
            <person name="Huang M.-D."/>
            <person name="Li C.-Y."/>
            <person name="Huang L."/>
            <person name="Wang Z.-W."/>
            <person name="Zhao X."/>
            <person name="Zhong W.-Y."/>
            <person name="Peng D.-H."/>
            <person name="Ahmad S."/>
            <person name="Lan S."/>
            <person name="Zhang J.-S."/>
            <person name="Tsai W.-C."/>
            <person name="Van De Peer Y."/>
            <person name="Liu Z.-J."/>
        </authorList>
    </citation>
    <scope>NUCLEOTIDE SEQUENCE</scope>
    <source>
        <strain evidence="1">CP</strain>
        <tissue evidence="1">Leaves</tissue>
    </source>
</reference>
<gene>
    <name evidence="1" type="ORF">QJS10_CPA09g00381</name>
</gene>
<organism evidence="1 2">
    <name type="scientific">Acorus calamus</name>
    <name type="common">Sweet flag</name>
    <dbReference type="NCBI Taxonomy" id="4465"/>
    <lineage>
        <taxon>Eukaryota</taxon>
        <taxon>Viridiplantae</taxon>
        <taxon>Streptophyta</taxon>
        <taxon>Embryophyta</taxon>
        <taxon>Tracheophyta</taxon>
        <taxon>Spermatophyta</taxon>
        <taxon>Magnoliopsida</taxon>
        <taxon>Liliopsida</taxon>
        <taxon>Acoraceae</taxon>
        <taxon>Acorus</taxon>
    </lineage>
</organism>
<protein>
    <submittedName>
        <fullName evidence="1">Uncharacterized protein</fullName>
    </submittedName>
</protein>
<name>A0AAV9E404_ACOCL</name>
<dbReference type="EMBL" id="JAUJYO010000009">
    <property type="protein sequence ID" value="KAK1308413.1"/>
    <property type="molecule type" value="Genomic_DNA"/>
</dbReference>
<evidence type="ECO:0000313" key="1">
    <source>
        <dbReference type="EMBL" id="KAK1308413.1"/>
    </source>
</evidence>
<dbReference type="Proteomes" id="UP001180020">
    <property type="component" value="Unassembled WGS sequence"/>
</dbReference>
<accession>A0AAV9E404</accession>
<dbReference type="AlphaFoldDB" id="A0AAV9E404"/>
<comment type="caution">
    <text evidence="1">The sequence shown here is derived from an EMBL/GenBank/DDBJ whole genome shotgun (WGS) entry which is preliminary data.</text>
</comment>
<keyword evidence="2" id="KW-1185">Reference proteome</keyword>
<sequence>MEVMDSIKEQLIGEDNDSVTDKSEIESVFERHFINLFNVDDRLRQNWFDEDIKSIQDDCLPTLGSLFLLGQIGGGFE</sequence>